<reference evidence="2" key="1">
    <citation type="submission" date="2017-07" db="EMBL/GenBank/DDBJ databases">
        <title>Taro Niue Genome Assembly and Annotation.</title>
        <authorList>
            <person name="Atibalentja N."/>
            <person name="Keating K."/>
            <person name="Fields C.J."/>
        </authorList>
    </citation>
    <scope>NUCLEOTIDE SEQUENCE</scope>
    <source>
        <strain evidence="2">Niue_2</strain>
        <tissue evidence="2">Leaf</tissue>
    </source>
</reference>
<gene>
    <name evidence="2" type="ORF">Taro_012867</name>
</gene>
<accession>A0A843UE74</accession>
<dbReference type="EMBL" id="NMUH01000506">
    <property type="protein sequence ID" value="MQL80406.1"/>
    <property type="molecule type" value="Genomic_DNA"/>
</dbReference>
<dbReference type="InterPro" id="IPR007321">
    <property type="entry name" value="Transposase_28"/>
</dbReference>
<dbReference type="Pfam" id="PF04195">
    <property type="entry name" value="Transposase_28"/>
    <property type="match status" value="1"/>
</dbReference>
<dbReference type="OrthoDB" id="1750920at2759"/>
<comment type="caution">
    <text evidence="2">The sequence shown here is derived from an EMBL/GenBank/DDBJ whole genome shotgun (WGS) entry which is preliminary data.</text>
</comment>
<evidence type="ECO:0000259" key="1">
    <source>
        <dbReference type="Pfam" id="PF04195"/>
    </source>
</evidence>
<sequence>MRGFRKLEGDAFLGPASNFAPLLLYKERRGRRREPRLRKPFQRPVIKLSCLSSFLPPSLESFRAPLRFLIVFFLALPPVCCSPPRRTTLVGKGKVVARAGASRVTVAASSGPRCRHYSGLRERFRIGDEYEIVDAKEGESFLVNKPGCFPLSMDHLKAGFQLPLPEVAKALLNCWGVSPIQLMSNTWRYICIFGVICKIKEIRGSTDVFRAHFKLSASRPSGADIYYAKHRTDRMHIQLSNKYSNNKGWMDKLFFVRRRDGAEWGFPTVVRSARKDSFPKLIQDEARASDSLLRAGSYVMPSPGALLNG</sequence>
<evidence type="ECO:0000313" key="2">
    <source>
        <dbReference type="EMBL" id="MQL80406.1"/>
    </source>
</evidence>
<evidence type="ECO:0000313" key="3">
    <source>
        <dbReference type="Proteomes" id="UP000652761"/>
    </source>
</evidence>
<dbReference type="AlphaFoldDB" id="A0A843UE74"/>
<dbReference type="Proteomes" id="UP000652761">
    <property type="component" value="Unassembled WGS sequence"/>
</dbReference>
<feature type="domain" description="Transposase (putative) gypsy type" evidence="1">
    <location>
        <begin position="153"/>
        <end position="215"/>
    </location>
</feature>
<organism evidence="2 3">
    <name type="scientific">Colocasia esculenta</name>
    <name type="common">Wild taro</name>
    <name type="synonym">Arum esculentum</name>
    <dbReference type="NCBI Taxonomy" id="4460"/>
    <lineage>
        <taxon>Eukaryota</taxon>
        <taxon>Viridiplantae</taxon>
        <taxon>Streptophyta</taxon>
        <taxon>Embryophyta</taxon>
        <taxon>Tracheophyta</taxon>
        <taxon>Spermatophyta</taxon>
        <taxon>Magnoliopsida</taxon>
        <taxon>Liliopsida</taxon>
        <taxon>Araceae</taxon>
        <taxon>Aroideae</taxon>
        <taxon>Colocasieae</taxon>
        <taxon>Colocasia</taxon>
    </lineage>
</organism>
<keyword evidence="3" id="KW-1185">Reference proteome</keyword>
<protein>
    <recommendedName>
        <fullName evidence="1">Transposase (putative) gypsy type domain-containing protein</fullName>
    </recommendedName>
</protein>
<proteinExistence type="predicted"/>
<name>A0A843UE74_COLES</name>